<dbReference type="EMBL" id="HBIC01027068">
    <property type="protein sequence ID" value="CAE0284667.1"/>
    <property type="molecule type" value="Transcribed_RNA"/>
</dbReference>
<proteinExistence type="inferred from homology"/>
<dbReference type="InterPro" id="IPR015421">
    <property type="entry name" value="PyrdxlP-dep_Trfase_major"/>
</dbReference>
<dbReference type="InterPro" id="IPR015422">
    <property type="entry name" value="PyrdxlP-dep_Trfase_small"/>
</dbReference>
<evidence type="ECO:0000256" key="6">
    <source>
        <dbReference type="PIRNR" id="PIRNR000517"/>
    </source>
</evidence>
<dbReference type="AlphaFoldDB" id="A0A7S3H4D9"/>
<organism evidence="10">
    <name type="scientific">Spumella elongata</name>
    <dbReference type="NCBI Taxonomy" id="89044"/>
    <lineage>
        <taxon>Eukaryota</taxon>
        <taxon>Sar</taxon>
        <taxon>Stramenopiles</taxon>
        <taxon>Ochrophyta</taxon>
        <taxon>Chrysophyceae</taxon>
        <taxon>Chromulinales</taxon>
        <taxon>Chromulinaceae</taxon>
        <taxon>Spumella</taxon>
    </lineage>
</organism>
<evidence type="ECO:0000313" key="10">
    <source>
        <dbReference type="EMBL" id="CAE0284667.1"/>
    </source>
</evidence>
<dbReference type="Pfam" id="PF00155">
    <property type="entry name" value="Aminotran_1_2"/>
    <property type="match status" value="1"/>
</dbReference>
<dbReference type="PANTHER" id="PTHR45744:SF2">
    <property type="entry name" value="TYROSINE AMINOTRANSFERASE"/>
    <property type="match status" value="1"/>
</dbReference>
<dbReference type="SUPFAM" id="SSF53383">
    <property type="entry name" value="PLP-dependent transferases"/>
    <property type="match status" value="1"/>
</dbReference>
<comment type="cofactor">
    <cofactor evidence="1 6 7">
        <name>pyridoxal 5'-phosphate</name>
        <dbReference type="ChEBI" id="CHEBI:597326"/>
    </cofactor>
</comment>
<gene>
    <name evidence="10" type="ORF">SELO1098_LOCUS13508</name>
</gene>
<protein>
    <recommendedName>
        <fullName evidence="9">Aminotransferase class I/classII large domain-containing protein</fullName>
    </recommendedName>
</protein>
<feature type="region of interest" description="Disordered" evidence="8">
    <location>
        <begin position="1"/>
        <end position="26"/>
    </location>
</feature>
<evidence type="ECO:0000256" key="4">
    <source>
        <dbReference type="ARBA" id="ARBA00022679"/>
    </source>
</evidence>
<dbReference type="CDD" id="cd00609">
    <property type="entry name" value="AAT_like"/>
    <property type="match status" value="1"/>
</dbReference>
<keyword evidence="4" id="KW-0808">Transferase</keyword>
<dbReference type="InterPro" id="IPR004839">
    <property type="entry name" value="Aminotransferase_I/II_large"/>
</dbReference>
<evidence type="ECO:0000256" key="3">
    <source>
        <dbReference type="ARBA" id="ARBA00022576"/>
    </source>
</evidence>
<keyword evidence="3" id="KW-0032">Aminotransferase</keyword>
<feature type="modified residue" description="N6-(pyridoxal phosphate)lysine" evidence="7">
    <location>
        <position position="238"/>
    </location>
</feature>
<feature type="domain" description="Aminotransferase class I/classII large" evidence="9">
    <location>
        <begin position="31"/>
        <end position="402"/>
    </location>
</feature>
<dbReference type="PANTHER" id="PTHR45744">
    <property type="entry name" value="TYROSINE AMINOTRANSFERASE"/>
    <property type="match status" value="1"/>
</dbReference>
<feature type="compositionally biased region" description="Basic and acidic residues" evidence="8">
    <location>
        <begin position="17"/>
        <end position="26"/>
    </location>
</feature>
<evidence type="ECO:0000256" key="8">
    <source>
        <dbReference type="SAM" id="MobiDB-lite"/>
    </source>
</evidence>
<keyword evidence="5 6" id="KW-0663">Pyridoxal phosphate</keyword>
<dbReference type="GO" id="GO:0030170">
    <property type="term" value="F:pyridoxal phosphate binding"/>
    <property type="evidence" value="ECO:0007669"/>
    <property type="project" value="InterPro"/>
</dbReference>
<dbReference type="InterPro" id="IPR004838">
    <property type="entry name" value="NHTrfase_class1_PyrdxlP-BS"/>
</dbReference>
<evidence type="ECO:0000256" key="2">
    <source>
        <dbReference type="ARBA" id="ARBA00007441"/>
    </source>
</evidence>
<evidence type="ECO:0000256" key="5">
    <source>
        <dbReference type="ARBA" id="ARBA00022898"/>
    </source>
</evidence>
<name>A0A7S3H4D9_9STRA</name>
<dbReference type="Gene3D" id="3.40.640.10">
    <property type="entry name" value="Type I PLP-dependent aspartate aminotransferase-like (Major domain)"/>
    <property type="match status" value="1"/>
</dbReference>
<dbReference type="GO" id="GO:0004838">
    <property type="term" value="F:L-tyrosine-2-oxoglutarate transaminase activity"/>
    <property type="evidence" value="ECO:0007669"/>
    <property type="project" value="TreeGrafter"/>
</dbReference>
<dbReference type="PIRSF" id="PIRSF000517">
    <property type="entry name" value="Tyr_transaminase"/>
    <property type="match status" value="1"/>
</dbReference>
<dbReference type="InterPro" id="IPR005958">
    <property type="entry name" value="TyrNic_aminoTrfase"/>
</dbReference>
<comment type="similarity">
    <text evidence="2 6">Belongs to the class-I pyridoxal-phosphate-dependent aminotransferase family.</text>
</comment>
<dbReference type="PROSITE" id="PS00105">
    <property type="entry name" value="AA_TRANSFER_CLASS_1"/>
    <property type="match status" value="1"/>
</dbReference>
<evidence type="ECO:0000256" key="1">
    <source>
        <dbReference type="ARBA" id="ARBA00001933"/>
    </source>
</evidence>
<dbReference type="InterPro" id="IPR015424">
    <property type="entry name" value="PyrdxlP-dep_Trfase"/>
</dbReference>
<accession>A0A7S3H4D9</accession>
<dbReference type="GO" id="GO:0006572">
    <property type="term" value="P:L-tyrosine catabolic process"/>
    <property type="evidence" value="ECO:0007669"/>
    <property type="project" value="TreeGrafter"/>
</dbReference>
<dbReference type="Gene3D" id="3.90.1150.10">
    <property type="entry name" value="Aspartate Aminotransferase, domain 1"/>
    <property type="match status" value="1"/>
</dbReference>
<sequence length="412" mass="44008">MISSSAKSKRTHNPIRHIVDNLKPPSDHPKKLLNLALGDPTVHGNLTVPSVVTEAIQDLLASNTANGYLPSVGLPAAQEAIAKYTSVEGFPVAAKDVTIASGCSGAIDLVLSALVDEGDNILVPKPGFPLYQVITQSLGGSVRHYPLLAEKNWTCDLEAMDALIDSRTRAIVVSNPSNPCGSNFTAEHLRDISAIARKHNLPIVADEIYCGLVYDGEFAPMFVHSGDVPVISVGGIAKEFVVPGWRVGWLVIQDKGTGKLNEVATGIKNLSQIVLGANSLIQGILPRILTPAPGSADAISLEAYNARYRGVLRDNANVVKSAFVNTAAITPVVPQGAMYAMLGINMALFDPKIIPDDAVFAQLLLQEENLFVLPGKCFNLDNFVRLVTCCPAEMLEDACERLKAFCARHTIA</sequence>
<reference evidence="10" key="1">
    <citation type="submission" date="2021-01" db="EMBL/GenBank/DDBJ databases">
        <authorList>
            <person name="Corre E."/>
            <person name="Pelletier E."/>
            <person name="Niang G."/>
            <person name="Scheremetjew M."/>
            <person name="Finn R."/>
            <person name="Kale V."/>
            <person name="Holt S."/>
            <person name="Cochrane G."/>
            <person name="Meng A."/>
            <person name="Brown T."/>
            <person name="Cohen L."/>
        </authorList>
    </citation>
    <scope>NUCLEOTIDE SEQUENCE</scope>
    <source>
        <strain evidence="10">CCAP 955/1</strain>
    </source>
</reference>
<dbReference type="NCBIfam" id="TIGR01265">
    <property type="entry name" value="tyr_nico_aTase"/>
    <property type="match status" value="1"/>
</dbReference>
<evidence type="ECO:0000256" key="7">
    <source>
        <dbReference type="PIRSR" id="PIRSR000517-1"/>
    </source>
</evidence>
<evidence type="ECO:0000259" key="9">
    <source>
        <dbReference type="Pfam" id="PF00155"/>
    </source>
</evidence>